<dbReference type="EMBL" id="MLFU01000028">
    <property type="protein sequence ID" value="KAK1496616.1"/>
    <property type="molecule type" value="Genomic_DNA"/>
</dbReference>
<comment type="caution">
    <text evidence="1">The sequence shown here is derived from an EMBL/GenBank/DDBJ whole genome shotgun (WGS) entry which is preliminary data.</text>
</comment>
<dbReference type="GeneID" id="85408513"/>
<sequence length="122" mass="14027">MRITSRIHTFSRSIIFLGSSYIVSKPVMSQREIPTHLITLNGDDESIDGPLCLRTSLPEISTLQSLPPYYETGMEAGHTMFTTHWGQLMHNMYMIRAPRRRSVVSSFPILMSWSNSELRRPK</sequence>
<evidence type="ECO:0000313" key="1">
    <source>
        <dbReference type="EMBL" id="KAK1496616.1"/>
    </source>
</evidence>
<organism evidence="1 2">
    <name type="scientific">Colletotrichum tamarilloi</name>
    <dbReference type="NCBI Taxonomy" id="1209934"/>
    <lineage>
        <taxon>Eukaryota</taxon>
        <taxon>Fungi</taxon>
        <taxon>Dikarya</taxon>
        <taxon>Ascomycota</taxon>
        <taxon>Pezizomycotina</taxon>
        <taxon>Sordariomycetes</taxon>
        <taxon>Hypocreomycetidae</taxon>
        <taxon>Glomerellales</taxon>
        <taxon>Glomerellaceae</taxon>
        <taxon>Colletotrichum</taxon>
        <taxon>Colletotrichum acutatum species complex</taxon>
    </lineage>
</organism>
<dbReference type="Proteomes" id="UP001227543">
    <property type="component" value="Unassembled WGS sequence"/>
</dbReference>
<keyword evidence="2" id="KW-1185">Reference proteome</keyword>
<protein>
    <submittedName>
        <fullName evidence="1">Uncharacterized protein</fullName>
    </submittedName>
</protein>
<dbReference type="RefSeq" id="XP_060381118.1">
    <property type="nucleotide sequence ID" value="XM_060524275.1"/>
</dbReference>
<accession>A0ABQ9R6W3</accession>
<evidence type="ECO:0000313" key="2">
    <source>
        <dbReference type="Proteomes" id="UP001227543"/>
    </source>
</evidence>
<name>A0ABQ9R6W3_9PEZI</name>
<proteinExistence type="predicted"/>
<reference evidence="1 2" key="1">
    <citation type="submission" date="2016-10" db="EMBL/GenBank/DDBJ databases">
        <title>The genome sequence of Colletotrichum fioriniae PJ7.</title>
        <authorList>
            <person name="Baroncelli R."/>
        </authorList>
    </citation>
    <scope>NUCLEOTIDE SEQUENCE [LARGE SCALE GENOMIC DNA]</scope>
    <source>
        <strain evidence="1 2">Tom-12</strain>
    </source>
</reference>
<gene>
    <name evidence="1" type="ORF">CTAM01_08254</name>
</gene>